<feature type="region of interest" description="Disordered" evidence="1">
    <location>
        <begin position="158"/>
        <end position="227"/>
    </location>
</feature>
<dbReference type="EMBL" id="JXTI01000026">
    <property type="protein sequence ID" value="KWX14656.1"/>
    <property type="molecule type" value="Genomic_DNA"/>
</dbReference>
<dbReference type="VEuPathDB" id="GiardiaDB:QR46_1320"/>
<keyword evidence="2" id="KW-1133">Transmembrane helix</keyword>
<sequence length="297" mass="32841">MVWLGSMSTAAFTALSSVANTHILIFAIILKMLFTHINPPAGTRGYEIERAAVNVIAPRTDKRGTLFLTDEMLIYHGSSFSFHIFLHDITLHEASAGIFESPFIKLTFQDPDKDVSGTVKLNFKSGSFDAFASAFPIKYARARQEALQEPRRSIVTTDYTTNSTNTIKEKPNTSPPAPSALSPYPGLQAAVGTMGTSNDSQKAQKQQQQPYTTPPVVAPTSPTPINEWERRPLLEDNNTESAILQPNRPRKDNQGFNTIYESTWGVVYNPKLDPKKDQEDDQGGITQCLPPVMNYSS</sequence>
<organism evidence="3 4">
    <name type="scientific">Giardia duodenalis assemblage B</name>
    <dbReference type="NCBI Taxonomy" id="1394984"/>
    <lineage>
        <taxon>Eukaryota</taxon>
        <taxon>Metamonada</taxon>
        <taxon>Diplomonadida</taxon>
        <taxon>Hexamitidae</taxon>
        <taxon>Giardiinae</taxon>
        <taxon>Giardia</taxon>
    </lineage>
</organism>
<evidence type="ECO:0000256" key="2">
    <source>
        <dbReference type="SAM" id="Phobius"/>
    </source>
</evidence>
<evidence type="ECO:0008006" key="5">
    <source>
        <dbReference type="Google" id="ProtNLM"/>
    </source>
</evidence>
<dbReference type="Proteomes" id="UP000070089">
    <property type="component" value="Unassembled WGS sequence"/>
</dbReference>
<keyword evidence="2" id="KW-0812">Transmembrane</keyword>
<reference evidence="3 4" key="1">
    <citation type="journal article" date="2015" name="Mol. Biochem. Parasitol.">
        <title>Identification of polymorphic genes for use in assemblage B genotyping assays through comparative genomics of multiple assemblage B Giardia duodenalis isolates.</title>
        <authorList>
            <person name="Wielinga C."/>
            <person name="Thompson R.C."/>
            <person name="Monis P."/>
            <person name="Ryan U."/>
        </authorList>
    </citation>
    <scope>NUCLEOTIDE SEQUENCE [LARGE SCALE GENOMIC DNA]</scope>
    <source>
        <strain evidence="3 4">BAH15c1</strain>
    </source>
</reference>
<evidence type="ECO:0000256" key="1">
    <source>
        <dbReference type="SAM" id="MobiDB-lite"/>
    </source>
</evidence>
<keyword evidence="2" id="KW-0472">Membrane</keyword>
<feature type="region of interest" description="Disordered" evidence="1">
    <location>
        <begin position="271"/>
        <end position="297"/>
    </location>
</feature>
<name>A0A132NX46_GIAIN</name>
<protein>
    <recommendedName>
        <fullName evidence="5">GRAM domain-containing protein</fullName>
    </recommendedName>
</protein>
<evidence type="ECO:0000313" key="3">
    <source>
        <dbReference type="EMBL" id="KWX14656.1"/>
    </source>
</evidence>
<feature type="compositionally biased region" description="Low complexity" evidence="1">
    <location>
        <begin position="200"/>
        <end position="211"/>
    </location>
</feature>
<dbReference type="AlphaFoldDB" id="A0A132NX46"/>
<comment type="caution">
    <text evidence="3">The sequence shown here is derived from an EMBL/GenBank/DDBJ whole genome shotgun (WGS) entry which is preliminary data.</text>
</comment>
<gene>
    <name evidence="3" type="ORF">QR46_1320</name>
</gene>
<proteinExistence type="predicted"/>
<feature type="region of interest" description="Disordered" evidence="1">
    <location>
        <begin position="237"/>
        <end position="256"/>
    </location>
</feature>
<feature type="transmembrane region" description="Helical" evidence="2">
    <location>
        <begin position="12"/>
        <end position="34"/>
    </location>
</feature>
<dbReference type="OrthoDB" id="10341666at2759"/>
<accession>A0A132NX46</accession>
<evidence type="ECO:0000313" key="4">
    <source>
        <dbReference type="Proteomes" id="UP000070089"/>
    </source>
</evidence>